<dbReference type="PANTHER" id="PTHR43424:SF1">
    <property type="entry name" value="LOCUS PUTATIVE PROTEIN 1-RELATED"/>
    <property type="match status" value="1"/>
</dbReference>
<accession>A0A2P8GIH7</accession>
<organism evidence="6 7">
    <name type="scientific">Dyadobacter jiangsuensis</name>
    <dbReference type="NCBI Taxonomy" id="1591085"/>
    <lineage>
        <taxon>Bacteria</taxon>
        <taxon>Pseudomonadati</taxon>
        <taxon>Bacteroidota</taxon>
        <taxon>Cytophagia</taxon>
        <taxon>Cytophagales</taxon>
        <taxon>Spirosomataceae</taxon>
        <taxon>Dyadobacter</taxon>
    </lineage>
</organism>
<protein>
    <submittedName>
        <fullName evidence="6">PST family polysaccharide transporter</fullName>
    </submittedName>
</protein>
<dbReference type="PANTHER" id="PTHR43424">
    <property type="entry name" value="LOCUS PUTATIVE PROTEIN 1-RELATED"/>
    <property type="match status" value="1"/>
</dbReference>
<feature type="transmembrane region" description="Helical" evidence="5">
    <location>
        <begin position="55"/>
        <end position="76"/>
    </location>
</feature>
<evidence type="ECO:0000256" key="3">
    <source>
        <dbReference type="ARBA" id="ARBA00022989"/>
    </source>
</evidence>
<feature type="transmembrane region" description="Helical" evidence="5">
    <location>
        <begin position="122"/>
        <end position="142"/>
    </location>
</feature>
<dbReference type="InterPro" id="IPR052556">
    <property type="entry name" value="PolySynth_Transporter"/>
</dbReference>
<dbReference type="CDD" id="cd13128">
    <property type="entry name" value="MATE_Wzx_like"/>
    <property type="match status" value="1"/>
</dbReference>
<feature type="transmembrane region" description="Helical" evidence="5">
    <location>
        <begin position="261"/>
        <end position="284"/>
    </location>
</feature>
<dbReference type="EMBL" id="PYAS01000001">
    <property type="protein sequence ID" value="PSL33779.1"/>
    <property type="molecule type" value="Genomic_DNA"/>
</dbReference>
<feature type="transmembrane region" description="Helical" evidence="5">
    <location>
        <begin position="304"/>
        <end position="328"/>
    </location>
</feature>
<sequence length="440" mass="49700">MTQNSIIENVKAKIRGPVILNIFWLSFDKVLKLVIGLVVGIWVARYLGPTQWGKLNYVSAFITILMTVAKLGMDGFLTKEILQHPDLKNETLGTSFFIRVMLLPFLLLFVAGYFYVEHLEPEYYWLFAFLSLNVVIVPLDLIDLEFQSRLQSKYTIISKNIAYVLGAIVRMYLIISQKPILWFAAAMGLEAALSYIFLLVVYQRNNNIFNWRFSKSMAVNLLKEGWPFILASLAVILYVRLDQIMIANMVGEEELGLFSSAIKISDVFVFLPMAISGSFLPSLVNAKKISKEAFIQKIQFLVNWMMRISLALAIVTTLFSNQIIQVLFGSEFAAAGSILSVHIWALVPMFLGVATTQYLVVENLQRFSLYRTLLGLVANILLNIFLIPKYGALGAAIATTISQSVAAIFSGLLFRSTRILFKMQARSLLMLFNFEGIRQN</sequence>
<evidence type="ECO:0000256" key="2">
    <source>
        <dbReference type="ARBA" id="ARBA00022692"/>
    </source>
</evidence>
<dbReference type="OrthoDB" id="9770347at2"/>
<keyword evidence="7" id="KW-1185">Reference proteome</keyword>
<proteinExistence type="predicted"/>
<feature type="transmembrane region" description="Helical" evidence="5">
    <location>
        <begin position="180"/>
        <end position="201"/>
    </location>
</feature>
<comment type="subcellular location">
    <subcellularLocation>
        <location evidence="1">Membrane</location>
        <topology evidence="1">Multi-pass membrane protein</topology>
    </subcellularLocation>
</comment>
<evidence type="ECO:0000256" key="5">
    <source>
        <dbReference type="SAM" id="Phobius"/>
    </source>
</evidence>
<dbReference type="InterPro" id="IPR002797">
    <property type="entry name" value="Polysacc_synth"/>
</dbReference>
<dbReference type="GO" id="GO:0016020">
    <property type="term" value="C:membrane"/>
    <property type="evidence" value="ECO:0007669"/>
    <property type="project" value="UniProtKB-SubCell"/>
</dbReference>
<evidence type="ECO:0000256" key="1">
    <source>
        <dbReference type="ARBA" id="ARBA00004141"/>
    </source>
</evidence>
<evidence type="ECO:0000313" key="6">
    <source>
        <dbReference type="EMBL" id="PSL33779.1"/>
    </source>
</evidence>
<comment type="caution">
    <text evidence="6">The sequence shown here is derived from an EMBL/GenBank/DDBJ whole genome shotgun (WGS) entry which is preliminary data.</text>
</comment>
<feature type="transmembrane region" description="Helical" evidence="5">
    <location>
        <begin position="221"/>
        <end position="241"/>
    </location>
</feature>
<dbReference type="Proteomes" id="UP000241964">
    <property type="component" value="Unassembled WGS sequence"/>
</dbReference>
<reference evidence="6 7" key="1">
    <citation type="submission" date="2018-03" db="EMBL/GenBank/DDBJ databases">
        <title>Genomic Encyclopedia of Archaeal and Bacterial Type Strains, Phase II (KMG-II): from individual species to whole genera.</title>
        <authorList>
            <person name="Goeker M."/>
        </authorList>
    </citation>
    <scope>NUCLEOTIDE SEQUENCE [LARGE SCALE GENOMIC DNA]</scope>
    <source>
        <strain evidence="6 7">DSM 29057</strain>
    </source>
</reference>
<feature type="transmembrane region" description="Helical" evidence="5">
    <location>
        <begin position="96"/>
        <end position="116"/>
    </location>
</feature>
<feature type="transmembrane region" description="Helical" evidence="5">
    <location>
        <begin position="334"/>
        <end position="361"/>
    </location>
</feature>
<feature type="transmembrane region" description="Helical" evidence="5">
    <location>
        <begin position="21"/>
        <end position="43"/>
    </location>
</feature>
<feature type="transmembrane region" description="Helical" evidence="5">
    <location>
        <begin position="368"/>
        <end position="387"/>
    </location>
</feature>
<dbReference type="AlphaFoldDB" id="A0A2P8GIH7"/>
<dbReference type="Pfam" id="PF01943">
    <property type="entry name" value="Polysacc_synt"/>
    <property type="match status" value="1"/>
</dbReference>
<dbReference type="RefSeq" id="WP_106593471.1">
    <property type="nucleotide sequence ID" value="NZ_PYAS01000001.1"/>
</dbReference>
<keyword evidence="2 5" id="KW-0812">Transmembrane</keyword>
<name>A0A2P8GIH7_9BACT</name>
<keyword evidence="4 5" id="KW-0472">Membrane</keyword>
<evidence type="ECO:0000256" key="4">
    <source>
        <dbReference type="ARBA" id="ARBA00023136"/>
    </source>
</evidence>
<feature type="transmembrane region" description="Helical" evidence="5">
    <location>
        <begin position="393"/>
        <end position="414"/>
    </location>
</feature>
<evidence type="ECO:0000313" key="7">
    <source>
        <dbReference type="Proteomes" id="UP000241964"/>
    </source>
</evidence>
<keyword evidence="3 5" id="KW-1133">Transmembrane helix</keyword>
<gene>
    <name evidence="6" type="ORF">CLV60_101148</name>
</gene>